<evidence type="ECO:0000313" key="2">
    <source>
        <dbReference type="EMBL" id="KZP29913.1"/>
    </source>
</evidence>
<evidence type="ECO:0000256" key="1">
    <source>
        <dbReference type="SAM" id="Phobius"/>
    </source>
</evidence>
<dbReference type="AlphaFoldDB" id="A0A166SWI8"/>
<name>A0A166SWI8_9AGAM</name>
<evidence type="ECO:0000313" key="3">
    <source>
        <dbReference type="Proteomes" id="UP000076532"/>
    </source>
</evidence>
<dbReference type="EMBL" id="KV417496">
    <property type="protein sequence ID" value="KZP29913.1"/>
    <property type="molecule type" value="Genomic_DNA"/>
</dbReference>
<keyword evidence="1" id="KW-0472">Membrane</keyword>
<proteinExistence type="predicted"/>
<keyword evidence="1" id="KW-0812">Transmembrane</keyword>
<organism evidence="2 3">
    <name type="scientific">Athelia psychrophila</name>
    <dbReference type="NCBI Taxonomy" id="1759441"/>
    <lineage>
        <taxon>Eukaryota</taxon>
        <taxon>Fungi</taxon>
        <taxon>Dikarya</taxon>
        <taxon>Basidiomycota</taxon>
        <taxon>Agaricomycotina</taxon>
        <taxon>Agaricomycetes</taxon>
        <taxon>Agaricomycetidae</taxon>
        <taxon>Atheliales</taxon>
        <taxon>Atheliaceae</taxon>
        <taxon>Athelia</taxon>
    </lineage>
</organism>
<feature type="transmembrane region" description="Helical" evidence="1">
    <location>
        <begin position="6"/>
        <end position="31"/>
    </location>
</feature>
<protein>
    <submittedName>
        <fullName evidence="2">Uncharacterized protein</fullName>
    </submittedName>
</protein>
<accession>A0A166SWI8</accession>
<keyword evidence="1" id="KW-1133">Transmembrane helix</keyword>
<reference evidence="2 3" key="1">
    <citation type="journal article" date="2016" name="Mol. Biol. Evol.">
        <title>Comparative Genomics of Early-Diverging Mushroom-Forming Fungi Provides Insights into the Origins of Lignocellulose Decay Capabilities.</title>
        <authorList>
            <person name="Nagy L.G."/>
            <person name="Riley R."/>
            <person name="Tritt A."/>
            <person name="Adam C."/>
            <person name="Daum C."/>
            <person name="Floudas D."/>
            <person name="Sun H."/>
            <person name="Yadav J.S."/>
            <person name="Pangilinan J."/>
            <person name="Larsson K.H."/>
            <person name="Matsuura K."/>
            <person name="Barry K."/>
            <person name="Labutti K."/>
            <person name="Kuo R."/>
            <person name="Ohm R.A."/>
            <person name="Bhattacharya S.S."/>
            <person name="Shirouzu T."/>
            <person name="Yoshinaga Y."/>
            <person name="Martin F.M."/>
            <person name="Grigoriev I.V."/>
            <person name="Hibbett D.S."/>
        </authorList>
    </citation>
    <scope>NUCLEOTIDE SEQUENCE [LARGE SCALE GENOMIC DNA]</scope>
    <source>
        <strain evidence="2 3">CBS 109695</strain>
    </source>
</reference>
<keyword evidence="3" id="KW-1185">Reference proteome</keyword>
<gene>
    <name evidence="2" type="ORF">FIBSPDRAFT_162048</name>
</gene>
<sequence>MLKRSYIISAVIVMTTDLYIAIRYSASFYTFATGRYFLRVRNACNIYIFNVINAPLH</sequence>
<dbReference type="Proteomes" id="UP000076532">
    <property type="component" value="Unassembled WGS sequence"/>
</dbReference>